<comment type="caution">
    <text evidence="6">The sequence shown here is derived from an EMBL/GenBank/DDBJ whole genome shotgun (WGS) entry which is preliminary data.</text>
</comment>
<organism evidence="6 7">
    <name type="scientific">Finegoldia dalianensis</name>
    <dbReference type="NCBI Taxonomy" id="3145239"/>
    <lineage>
        <taxon>Bacteria</taxon>
        <taxon>Bacillati</taxon>
        <taxon>Bacillota</taxon>
        <taxon>Tissierellia</taxon>
        <taxon>Tissierellales</taxon>
        <taxon>Peptoniphilaceae</taxon>
        <taxon>Finegoldia</taxon>
    </lineage>
</organism>
<name>A0ABW9KEW2_9FIRM</name>
<evidence type="ECO:0000259" key="3">
    <source>
        <dbReference type="Pfam" id="PF04650"/>
    </source>
</evidence>
<accession>A0ABW9KEW2</accession>
<feature type="domain" description="Long Rib" evidence="5">
    <location>
        <begin position="135"/>
        <end position="232"/>
    </location>
</feature>
<evidence type="ECO:0000313" key="6">
    <source>
        <dbReference type="EMBL" id="MFN2102421.1"/>
    </source>
</evidence>
<sequence>MNKKKLLKKFIDGKRANNANKRLKYGLRKLSIGVVSCFLGYALALTPNLSQANAEINSVLVDNETKNIKNNKSNTKEKEKSTELLQGKIIPPVGQVDHSDLATDKVNDNSSIQKDSSVNPIGEIQNQVQKLNTQYTATYGIPGLVYVGNSTTMNISFKQNDKKVTMPEGTTFELGTGAPKGLSINKNTGMISYTPDASEFENIDKEKNISVTVTVKYKDQSTAVVTANITVRNNQNASKAPMINQVIEGQTKISGTGVKGSKIEVEIEKKQDDGETAGETTVKEDGTWEVTVDQNSLKKGYKVKAIQTEPGKTSTTTFTFVTETANKNPETEKQTPQEKNEITINESNVGDKVISGKGKPGNRVELSVTSTKTGRKFQAGTSVDNNGVWKVSLTQEDELEKGDIINVTQYDGNKENATAMSIVKDKNNLDTENTKPDVEKKPETENNKPENHEKDIEKERSQTPTINPVTEGDKTISGTGKAGAKIHVTSPQGLIIGENIEVDKNGKWILNVPKGIELKKGDVVLVVQQEEGKEISKQINTVVEAKKNEKNPQQNPDQNKKPQQDPPSQEDEDAREKEEQAKLTVKDVYEGDKTIKGTAAPGHKVGLIVELKNKPGTSISKDAVVDEKR</sequence>
<reference evidence="6 7" key="1">
    <citation type="journal article" date="2024" name="Anaerobe">
        <title>The identification of Finegoldia dalianensis sp. nov., isolated from the pus of a patient with skin abscess and genomic analysis of the strains belonging to Finegoldia genus.</title>
        <authorList>
            <person name="Li Y."/>
            <person name="Wang Y."/>
            <person name="Xiao D."/>
            <person name="Wang J."/>
            <person name="Jin D."/>
        </authorList>
    </citation>
    <scope>NUCLEOTIDE SEQUENCE [LARGE SCALE GENOMIC DNA]</scope>
    <source>
        <strain evidence="6 7">LY240594</strain>
    </source>
</reference>
<protein>
    <submittedName>
        <fullName evidence="6">Ig-like domain-containing protein</fullName>
    </submittedName>
</protein>
<evidence type="ECO:0000256" key="2">
    <source>
        <dbReference type="SAM" id="MobiDB-lite"/>
    </source>
</evidence>
<dbReference type="NCBIfam" id="NF038186">
    <property type="entry name" value="YPDG_rpt"/>
    <property type="match status" value="1"/>
</dbReference>
<dbReference type="InterPro" id="IPR041498">
    <property type="entry name" value="Big_6"/>
</dbReference>
<evidence type="ECO:0000256" key="1">
    <source>
        <dbReference type="ARBA" id="ARBA00022729"/>
    </source>
</evidence>
<dbReference type="Proteomes" id="UP001634413">
    <property type="component" value="Unassembled WGS sequence"/>
</dbReference>
<feature type="compositionally biased region" description="Basic and acidic residues" evidence="2">
    <location>
        <begin position="574"/>
        <end position="595"/>
    </location>
</feature>
<evidence type="ECO:0000259" key="5">
    <source>
        <dbReference type="Pfam" id="PF18957"/>
    </source>
</evidence>
<keyword evidence="7" id="KW-1185">Reference proteome</keyword>
<feature type="domain" description="Bacterial Ig" evidence="4">
    <location>
        <begin position="463"/>
        <end position="543"/>
    </location>
</feature>
<gene>
    <name evidence="6" type="ORF">ABDJ34_05840</name>
</gene>
<dbReference type="Pfam" id="PF17936">
    <property type="entry name" value="Big_6"/>
    <property type="match status" value="2"/>
</dbReference>
<dbReference type="InterPro" id="IPR005877">
    <property type="entry name" value="YSIRK_signal_dom"/>
</dbReference>
<feature type="compositionally biased region" description="Basic and acidic residues" evidence="2">
    <location>
        <begin position="424"/>
        <end position="461"/>
    </location>
</feature>
<proteinExistence type="predicted"/>
<dbReference type="InterPro" id="IPR044055">
    <property type="entry name" value="RibLong"/>
</dbReference>
<feature type="domain" description="Bacterial Ig" evidence="4">
    <location>
        <begin position="239"/>
        <end position="317"/>
    </location>
</feature>
<dbReference type="InterPro" id="IPR013783">
    <property type="entry name" value="Ig-like_fold"/>
</dbReference>
<dbReference type="SUPFAM" id="SSF49313">
    <property type="entry name" value="Cadherin-like"/>
    <property type="match status" value="1"/>
</dbReference>
<dbReference type="EMBL" id="JBDLBQ010000004">
    <property type="protein sequence ID" value="MFN2102421.1"/>
    <property type="molecule type" value="Genomic_DNA"/>
</dbReference>
<evidence type="ECO:0000313" key="7">
    <source>
        <dbReference type="Proteomes" id="UP001634413"/>
    </source>
</evidence>
<dbReference type="Pfam" id="PF18957">
    <property type="entry name" value="RibLong"/>
    <property type="match status" value="1"/>
</dbReference>
<dbReference type="RefSeq" id="WP_412701684.1">
    <property type="nucleotide sequence ID" value="NZ_JBDLBQ010000004.1"/>
</dbReference>
<feature type="domain" description="YSIRK Gram-positive signal peptide" evidence="3">
    <location>
        <begin position="20"/>
        <end position="40"/>
    </location>
</feature>
<dbReference type="Pfam" id="PF04650">
    <property type="entry name" value="YSIRK_signal"/>
    <property type="match status" value="1"/>
</dbReference>
<feature type="region of interest" description="Disordered" evidence="2">
    <location>
        <begin position="547"/>
        <end position="606"/>
    </location>
</feature>
<evidence type="ECO:0000259" key="4">
    <source>
        <dbReference type="Pfam" id="PF17936"/>
    </source>
</evidence>
<dbReference type="NCBIfam" id="NF033510">
    <property type="entry name" value="Ca_tandemer"/>
    <property type="match status" value="1"/>
</dbReference>
<dbReference type="Gene3D" id="2.60.40.10">
    <property type="entry name" value="Immunoglobulins"/>
    <property type="match status" value="3"/>
</dbReference>
<dbReference type="InterPro" id="IPR015919">
    <property type="entry name" value="Cadherin-like_sf"/>
</dbReference>
<keyword evidence="1" id="KW-0732">Signal</keyword>
<feature type="region of interest" description="Disordered" evidence="2">
    <location>
        <begin position="424"/>
        <end position="482"/>
    </location>
</feature>